<accession>A0A934V6B2</accession>
<dbReference type="EMBL" id="JAENJH010000003">
    <property type="protein sequence ID" value="MBK1785503.1"/>
    <property type="molecule type" value="Genomic_DNA"/>
</dbReference>
<evidence type="ECO:0000259" key="9">
    <source>
        <dbReference type="PROSITE" id="PS51534"/>
    </source>
</evidence>
<keyword evidence="3" id="KW-0808">Transferase</keyword>
<evidence type="ECO:0000256" key="1">
    <source>
        <dbReference type="ARBA" id="ARBA00012513"/>
    </source>
</evidence>
<feature type="compositionally biased region" description="Basic and acidic residues" evidence="7">
    <location>
        <begin position="389"/>
        <end position="398"/>
    </location>
</feature>
<dbReference type="SUPFAM" id="SSF56112">
    <property type="entry name" value="Protein kinase-like (PK-like)"/>
    <property type="match status" value="1"/>
</dbReference>
<proteinExistence type="predicted"/>
<dbReference type="AlphaFoldDB" id="A0A934V6B2"/>
<dbReference type="GO" id="GO:0005524">
    <property type="term" value="F:ATP binding"/>
    <property type="evidence" value="ECO:0007669"/>
    <property type="project" value="UniProtKB-KW"/>
</dbReference>
<feature type="domain" description="Protein kinase" evidence="8">
    <location>
        <begin position="218"/>
        <end position="477"/>
    </location>
</feature>
<dbReference type="InterPro" id="IPR000719">
    <property type="entry name" value="Prot_kinase_dom"/>
</dbReference>
<evidence type="ECO:0000256" key="2">
    <source>
        <dbReference type="ARBA" id="ARBA00022527"/>
    </source>
</evidence>
<name>A0A934V6B2_9PSEU</name>
<evidence type="ECO:0000256" key="6">
    <source>
        <dbReference type="ARBA" id="ARBA00022840"/>
    </source>
</evidence>
<keyword evidence="5" id="KW-0418">Kinase</keyword>
<evidence type="ECO:0000256" key="7">
    <source>
        <dbReference type="SAM" id="MobiDB-lite"/>
    </source>
</evidence>
<sequence length="478" mass="51205">MSGPGAAEAAPRVYISYAEDSRSHIDSVIEFGTLLRTEAGIDAHVDAWYADQRRDWVSWVIDQLQQADFVLAIASPGFRQVADGGSPGAAGRSRELEAAILRDNLARALPEATRRILPVVLPGRSREEIPLCLQPHSTSFHVVPEYTVDGVQSLLRVLSRQPFYELPPLGAWVPPAPGVRPVVIATGSQPPTPDTLLRAGATIAVGDGTYLADDEHWAELPNRDGSAVLRQARASRLYGEREFVWLRQLELRHPTPAAHAALAGLEREYELVRSIATGARSLPTPGELVRDGAVTTLATRWPASRNWGGPADTLSAFVPEEGAAVDPWRAHQTLRGLAGLCQALHLLHRAGATHRNLTPSGLVRLDDGSLVLTDLGLAASAPEPGEGPEEYRAPEQSRRRSGRVGPWTDVYQVGVISYHLVSGQLPYPAAPVPVHALAPGIGAAPAAAIDAALLPDPARRPGMSELASVLRDLPENLG</sequence>
<gene>
    <name evidence="10" type="ORF">JHE00_14320</name>
</gene>
<keyword evidence="11" id="KW-1185">Reference proteome</keyword>
<organism evidence="10 11">
    <name type="scientific">Prauserella cavernicola</name>
    <dbReference type="NCBI Taxonomy" id="2800127"/>
    <lineage>
        <taxon>Bacteria</taxon>
        <taxon>Bacillati</taxon>
        <taxon>Actinomycetota</taxon>
        <taxon>Actinomycetes</taxon>
        <taxon>Pseudonocardiales</taxon>
        <taxon>Pseudonocardiaceae</taxon>
        <taxon>Prauserella</taxon>
    </lineage>
</organism>
<dbReference type="EC" id="2.7.11.1" evidence="1"/>
<comment type="caution">
    <text evidence="10">The sequence shown here is derived from an EMBL/GenBank/DDBJ whole genome shotgun (WGS) entry which is preliminary data.</text>
</comment>
<dbReference type="PANTHER" id="PTHR43289:SF6">
    <property type="entry name" value="SERINE_THREONINE-PROTEIN KINASE NEKL-3"/>
    <property type="match status" value="1"/>
</dbReference>
<evidence type="ECO:0000313" key="11">
    <source>
        <dbReference type="Proteomes" id="UP000635245"/>
    </source>
</evidence>
<evidence type="ECO:0000256" key="5">
    <source>
        <dbReference type="ARBA" id="ARBA00022777"/>
    </source>
</evidence>
<dbReference type="Gene3D" id="1.10.510.10">
    <property type="entry name" value="Transferase(Phosphotransferase) domain 1"/>
    <property type="match status" value="1"/>
</dbReference>
<evidence type="ECO:0000256" key="3">
    <source>
        <dbReference type="ARBA" id="ARBA00022679"/>
    </source>
</evidence>
<dbReference type="InterPro" id="IPR011009">
    <property type="entry name" value="Kinase-like_dom_sf"/>
</dbReference>
<reference evidence="10" key="1">
    <citation type="submission" date="2020-12" db="EMBL/GenBank/DDBJ databases">
        <title>Prauserella sp. ASG 168, a novel actinomycete isolated from cave rock.</title>
        <authorList>
            <person name="Suriyachadkun C."/>
        </authorList>
    </citation>
    <scope>NUCLEOTIDE SEQUENCE</scope>
    <source>
        <strain evidence="10">ASG 168</strain>
    </source>
</reference>
<dbReference type="Pfam" id="PF00069">
    <property type="entry name" value="Pkinase"/>
    <property type="match status" value="1"/>
</dbReference>
<protein>
    <recommendedName>
        <fullName evidence="1">non-specific serine/threonine protein kinase</fullName>
        <ecNumber evidence="1">2.7.11.1</ecNumber>
    </recommendedName>
</protein>
<dbReference type="PROSITE" id="PS51534">
    <property type="entry name" value="SEFIR"/>
    <property type="match status" value="1"/>
</dbReference>
<feature type="region of interest" description="Disordered" evidence="7">
    <location>
        <begin position="378"/>
        <end position="403"/>
    </location>
</feature>
<evidence type="ECO:0000256" key="4">
    <source>
        <dbReference type="ARBA" id="ARBA00022741"/>
    </source>
</evidence>
<keyword evidence="2" id="KW-0723">Serine/threonine-protein kinase</keyword>
<dbReference type="PANTHER" id="PTHR43289">
    <property type="entry name" value="MITOGEN-ACTIVATED PROTEIN KINASE KINASE KINASE 20-RELATED"/>
    <property type="match status" value="1"/>
</dbReference>
<feature type="domain" description="SEFIR" evidence="9">
    <location>
        <begin position="10"/>
        <end position="153"/>
    </location>
</feature>
<dbReference type="Gene3D" id="3.40.50.11530">
    <property type="match status" value="1"/>
</dbReference>
<dbReference type="PROSITE" id="PS50011">
    <property type="entry name" value="PROTEIN_KINASE_DOM"/>
    <property type="match status" value="1"/>
</dbReference>
<dbReference type="Pfam" id="PF08357">
    <property type="entry name" value="SEFIR"/>
    <property type="match status" value="1"/>
</dbReference>
<keyword evidence="4" id="KW-0547">Nucleotide-binding</keyword>
<dbReference type="Proteomes" id="UP000635245">
    <property type="component" value="Unassembled WGS sequence"/>
</dbReference>
<evidence type="ECO:0000313" key="10">
    <source>
        <dbReference type="EMBL" id="MBK1785503.1"/>
    </source>
</evidence>
<dbReference type="SMART" id="SM00220">
    <property type="entry name" value="S_TKc"/>
    <property type="match status" value="1"/>
</dbReference>
<dbReference type="InterPro" id="IPR013568">
    <property type="entry name" value="SEFIR_dom"/>
</dbReference>
<evidence type="ECO:0000259" key="8">
    <source>
        <dbReference type="PROSITE" id="PS50011"/>
    </source>
</evidence>
<dbReference type="GO" id="GO:0004674">
    <property type="term" value="F:protein serine/threonine kinase activity"/>
    <property type="evidence" value="ECO:0007669"/>
    <property type="project" value="UniProtKB-KW"/>
</dbReference>
<keyword evidence="6" id="KW-0067">ATP-binding</keyword>